<comment type="caution">
    <text evidence="2">The sequence shown here is derived from an EMBL/GenBank/DDBJ whole genome shotgun (WGS) entry which is preliminary data.</text>
</comment>
<dbReference type="AlphaFoldDB" id="A0A8J2KSL9"/>
<feature type="region of interest" description="Disordered" evidence="1">
    <location>
        <begin position="1"/>
        <end position="27"/>
    </location>
</feature>
<gene>
    <name evidence="2" type="ORF">AFUS01_LOCUS32731</name>
</gene>
<reference evidence="2" key="1">
    <citation type="submission" date="2021-06" db="EMBL/GenBank/DDBJ databases">
        <authorList>
            <person name="Hodson N. C."/>
            <person name="Mongue J. A."/>
            <person name="Jaron S. K."/>
        </authorList>
    </citation>
    <scope>NUCLEOTIDE SEQUENCE</scope>
</reference>
<feature type="non-terminal residue" evidence="2">
    <location>
        <position position="1"/>
    </location>
</feature>
<sequence>TSYGRDGDVVSIHSRAPCSKPEQTRTSLSSFGGIRCLLKTRSG</sequence>
<keyword evidence="3" id="KW-1185">Reference proteome</keyword>
<protein>
    <submittedName>
        <fullName evidence="2">Uncharacterized protein</fullName>
    </submittedName>
</protein>
<dbReference type="EMBL" id="CAJVCH010526400">
    <property type="protein sequence ID" value="CAG7822459.1"/>
    <property type="molecule type" value="Genomic_DNA"/>
</dbReference>
<name>A0A8J2KSL9_9HEXA</name>
<evidence type="ECO:0000313" key="2">
    <source>
        <dbReference type="EMBL" id="CAG7822459.1"/>
    </source>
</evidence>
<evidence type="ECO:0000256" key="1">
    <source>
        <dbReference type="SAM" id="MobiDB-lite"/>
    </source>
</evidence>
<accession>A0A8J2KSL9</accession>
<proteinExistence type="predicted"/>
<evidence type="ECO:0000313" key="3">
    <source>
        <dbReference type="Proteomes" id="UP000708208"/>
    </source>
</evidence>
<dbReference type="Proteomes" id="UP000708208">
    <property type="component" value="Unassembled WGS sequence"/>
</dbReference>
<organism evidence="2 3">
    <name type="scientific">Allacma fusca</name>
    <dbReference type="NCBI Taxonomy" id="39272"/>
    <lineage>
        <taxon>Eukaryota</taxon>
        <taxon>Metazoa</taxon>
        <taxon>Ecdysozoa</taxon>
        <taxon>Arthropoda</taxon>
        <taxon>Hexapoda</taxon>
        <taxon>Collembola</taxon>
        <taxon>Symphypleona</taxon>
        <taxon>Sminthuridae</taxon>
        <taxon>Allacma</taxon>
    </lineage>
</organism>